<evidence type="ECO:0000256" key="1">
    <source>
        <dbReference type="SAM" id="MobiDB-lite"/>
    </source>
</evidence>
<evidence type="ECO:0000313" key="2">
    <source>
        <dbReference type="EMBL" id="GMF36032.1"/>
    </source>
</evidence>
<proteinExistence type="predicted"/>
<dbReference type="AlphaFoldDB" id="A0A9W6XCC6"/>
<sequence length="164" mass="18993">MSTIKSQKKLLKCPKGPPEIIKVKRKKLPNLVKKHTYVPQSTDADANMEEPTAPEDSSEDFYGGVMTLPKRLSILEHPSKEKRLCVRWWMITFENALTSTKSFEERIQIGDFKKWQVNLLIKSWKKSVKLLKRKRTENPPNKSPSDKRAAKRAAKRAEDEPSIY</sequence>
<feature type="region of interest" description="Disordered" evidence="1">
    <location>
        <begin position="39"/>
        <end position="62"/>
    </location>
</feature>
<evidence type="ECO:0000313" key="3">
    <source>
        <dbReference type="Proteomes" id="UP001165083"/>
    </source>
</evidence>
<protein>
    <submittedName>
        <fullName evidence="2">Unnamed protein product</fullName>
    </submittedName>
</protein>
<dbReference type="Proteomes" id="UP001165083">
    <property type="component" value="Unassembled WGS sequence"/>
</dbReference>
<reference evidence="2" key="1">
    <citation type="submission" date="2023-04" db="EMBL/GenBank/DDBJ databases">
        <title>Phytophthora lilii NBRC 32176.</title>
        <authorList>
            <person name="Ichikawa N."/>
            <person name="Sato H."/>
            <person name="Tonouchi N."/>
        </authorList>
    </citation>
    <scope>NUCLEOTIDE SEQUENCE</scope>
    <source>
        <strain evidence="2">NBRC 32176</strain>
    </source>
</reference>
<keyword evidence="3" id="KW-1185">Reference proteome</keyword>
<feature type="region of interest" description="Disordered" evidence="1">
    <location>
        <begin position="131"/>
        <end position="164"/>
    </location>
</feature>
<feature type="compositionally biased region" description="Acidic residues" evidence="1">
    <location>
        <begin position="46"/>
        <end position="59"/>
    </location>
</feature>
<organism evidence="2 3">
    <name type="scientific">Phytophthora lilii</name>
    <dbReference type="NCBI Taxonomy" id="2077276"/>
    <lineage>
        <taxon>Eukaryota</taxon>
        <taxon>Sar</taxon>
        <taxon>Stramenopiles</taxon>
        <taxon>Oomycota</taxon>
        <taxon>Peronosporomycetes</taxon>
        <taxon>Peronosporales</taxon>
        <taxon>Peronosporaceae</taxon>
        <taxon>Phytophthora</taxon>
    </lineage>
</organism>
<name>A0A9W6XCC6_9STRA</name>
<comment type="caution">
    <text evidence="2">The sequence shown here is derived from an EMBL/GenBank/DDBJ whole genome shotgun (WGS) entry which is preliminary data.</text>
</comment>
<accession>A0A9W6XCC6</accession>
<gene>
    <name evidence="2" type="ORF">Plil01_001526800</name>
</gene>
<feature type="compositionally biased region" description="Basic and acidic residues" evidence="1">
    <location>
        <begin position="155"/>
        <end position="164"/>
    </location>
</feature>
<dbReference type="EMBL" id="BSXW01001345">
    <property type="protein sequence ID" value="GMF36032.1"/>
    <property type="molecule type" value="Genomic_DNA"/>
</dbReference>